<gene>
    <name evidence="1" type="ORF">KPL71_026366</name>
</gene>
<sequence length="994" mass="114580">MSKDQEAIDQSIMLKAMQQQFEHMNLMFGEIRDKLERQDTAIANLQRGQQPIAPNVRGNQGRAVMGEEDSNDIDDFDDQATVDMRGRDNRRASRMDRDLGSIKLKIPSFQGKNDPEAYLEWEKKVELVFDCHNYSEEKKVKLAAVEFTDYAIIWWDQLVLSRRRNRERPINTWEEMKAIMRRRFVPSHYYRELHQRLQSLTQGSRSVEDYHKEMEIIMIRANIEEERETMARFLHGLNQDIANVVDLQHYVELEDMVHMAMKVERQFKKKGSTRTNLGSSSSWKSKWSKDEKVVSKPKIEPIKDHKEGGNQSKGKSDSQHSRNRDIKCFKCLGTGHIASQCPNKRVMILRDDGDVETESKSDDDPMPPLEDANDGVEYPVDGKLMVARRALNMQVKEDAEVQRDNIFHTRCHIKDKVCSMIIDGGSCTNVASTSLVEKLKLKTLKHPRPYKLQWLNDCGEVKVNKQVLVSCSIGRYKDEVLCDVVPMHAGHILLGRPWQYDRRVTHDGYLNRYSFVMNKRQITLVPLTPRQSDTKNENESTKEREIERKASEKIEKNIVERKERQQVNLFAKESEVKRAFFSKQPIAVLLCKEACLHTNEHNSSLPSAIVTLLQDFDDVFPNEVPNGLPPIRGIEHQIDFVPGATIPNRPAYRSNPEETKELQRQVEELLEKGYVRESMSPCAVPVLLVPKKDGTWRMCVDCRAINKISVKYRHPIPRLDDMLDELHGSCVFSKIDLKSGYHQIRIREGDEWKTAFKTKYGLYEWLVMPFGLSNAPSTFMRLMNHVLRAFIGKFVVVYFDDILIYSKGLDEHIEHLQSVLTVLRKEKLYANLKKCSFCTNQIVFLGYVVSAKGIEVDEEKVKAIKEWPTPKSVSEVRSFHGLASFYRRFVKDFSTLAAPLTEIVKKHVGFKWGSEQERAFNLIKEKLVSAPLLALPDFTKTFEIECDASGIGIGAVLMQEGRPIAYFSENLSGAALNYPTYDKEMYALVRALET</sequence>
<keyword evidence="2" id="KW-1185">Reference proteome</keyword>
<keyword evidence="1" id="KW-0540">Nuclease</keyword>
<dbReference type="EMBL" id="CM039178">
    <property type="protein sequence ID" value="KAH9680001.1"/>
    <property type="molecule type" value="Genomic_DNA"/>
</dbReference>
<accession>A0ACB8I0K0</accession>
<name>A0ACB8I0K0_CITSI</name>
<comment type="caution">
    <text evidence="1">The sequence shown here is derived from an EMBL/GenBank/DDBJ whole genome shotgun (WGS) entry which is preliminary data.</text>
</comment>
<dbReference type="Proteomes" id="UP000829398">
    <property type="component" value="Chromosome 9"/>
</dbReference>
<proteinExistence type="predicted"/>
<organism evidence="1 2">
    <name type="scientific">Citrus sinensis</name>
    <name type="common">Sweet orange</name>
    <name type="synonym">Citrus aurantium var. sinensis</name>
    <dbReference type="NCBI Taxonomy" id="2711"/>
    <lineage>
        <taxon>Eukaryota</taxon>
        <taxon>Viridiplantae</taxon>
        <taxon>Streptophyta</taxon>
        <taxon>Embryophyta</taxon>
        <taxon>Tracheophyta</taxon>
        <taxon>Spermatophyta</taxon>
        <taxon>Magnoliopsida</taxon>
        <taxon>eudicotyledons</taxon>
        <taxon>Gunneridae</taxon>
        <taxon>Pentapetalae</taxon>
        <taxon>rosids</taxon>
        <taxon>malvids</taxon>
        <taxon>Sapindales</taxon>
        <taxon>Rutaceae</taxon>
        <taxon>Aurantioideae</taxon>
        <taxon>Citrus</taxon>
    </lineage>
</organism>
<evidence type="ECO:0000313" key="1">
    <source>
        <dbReference type="EMBL" id="KAH9680001.1"/>
    </source>
</evidence>
<reference evidence="2" key="1">
    <citation type="journal article" date="2023" name="Hortic. Res.">
        <title>A chromosome-level phased genome enabling allele-level studies in sweet orange: a case study on citrus Huanglongbing tolerance.</title>
        <authorList>
            <person name="Wu B."/>
            <person name="Yu Q."/>
            <person name="Deng Z."/>
            <person name="Duan Y."/>
            <person name="Luo F."/>
            <person name="Gmitter F. Jr."/>
        </authorList>
    </citation>
    <scope>NUCLEOTIDE SEQUENCE [LARGE SCALE GENOMIC DNA]</scope>
    <source>
        <strain evidence="2">cv. Valencia</strain>
    </source>
</reference>
<protein>
    <submittedName>
        <fullName evidence="1">Endonuclease</fullName>
    </submittedName>
</protein>
<evidence type="ECO:0000313" key="2">
    <source>
        <dbReference type="Proteomes" id="UP000829398"/>
    </source>
</evidence>
<keyword evidence="1" id="KW-0255">Endonuclease</keyword>
<keyword evidence="1" id="KW-0378">Hydrolase</keyword>